<sequence>MFMFRRLILIIAAACFILPSAAFASGFAINEQGAKALGMGGAFAAQADDPTAVYYNPAGITQLEGTQVSLGFSLIQPSTEFEGQYFGGSVSGETEDKTFVIPNLYITTKINDRLSFGFGSFINFGLGMDWKDDWAGAYLVGGRNAEIATYTFNPVLAYRVTNDLSLAAGLVYQRMDVTIESMTTPAALASGIPSSPLKLEGDSDAWGWNVAAHYKLGKNWRFGLSYRPEMKHEVEGTSKTDSPLAAVYEISGDFKADITLPAVTYVAAAWSNGKWTFEFDGQYTQWSSYDELNPEGLSDIGVKPKNWDDVWALRFGGQYKLNEMVDLRAGIIRDYSPIPDEWVDPMLPSGDRWLYTVGAGFHFGKSFDLDLAYNYLDDENRKFDNEAGNIVKNTDATRLTGEFKNTDAHIFAVNLTYKF</sequence>
<keyword evidence="10" id="KW-1185">Reference proteome</keyword>
<evidence type="ECO:0000256" key="5">
    <source>
        <dbReference type="ARBA" id="ARBA00022729"/>
    </source>
</evidence>
<keyword evidence="4" id="KW-0812">Transmembrane</keyword>
<dbReference type="GO" id="GO:0015483">
    <property type="term" value="F:long-chain fatty acid transporting porin activity"/>
    <property type="evidence" value="ECO:0007669"/>
    <property type="project" value="TreeGrafter"/>
</dbReference>
<name>A0A3R5YYA3_9BACT</name>
<dbReference type="PANTHER" id="PTHR35093:SF8">
    <property type="entry name" value="OUTER MEMBRANE PROTEIN NMB0088-RELATED"/>
    <property type="match status" value="1"/>
</dbReference>
<evidence type="ECO:0000256" key="7">
    <source>
        <dbReference type="ARBA" id="ARBA00023237"/>
    </source>
</evidence>
<dbReference type="Pfam" id="PF03349">
    <property type="entry name" value="Toluene_X"/>
    <property type="match status" value="1"/>
</dbReference>
<keyword evidence="5 8" id="KW-0732">Signal</keyword>
<dbReference type="PANTHER" id="PTHR35093">
    <property type="entry name" value="OUTER MEMBRANE PROTEIN NMB0088-RELATED"/>
    <property type="match status" value="1"/>
</dbReference>
<reference evidence="9 10" key="1">
    <citation type="submission" date="2019-01" db="EMBL/GenBank/DDBJ databases">
        <title>Geovibrio thiophilus DSM 11263, complete genome.</title>
        <authorList>
            <person name="Spring S."/>
            <person name="Bunk B."/>
            <person name="Sproer C."/>
        </authorList>
    </citation>
    <scope>NUCLEOTIDE SEQUENCE [LARGE SCALE GENOMIC DNA]</scope>
    <source>
        <strain evidence="9 10">DSM 11263</strain>
    </source>
</reference>
<protein>
    <submittedName>
        <fullName evidence="9">Transporter</fullName>
    </submittedName>
</protein>
<evidence type="ECO:0000256" key="3">
    <source>
        <dbReference type="ARBA" id="ARBA00022452"/>
    </source>
</evidence>
<accession>A0A3R5YYA3</accession>
<dbReference type="AlphaFoldDB" id="A0A3R5YYA3"/>
<dbReference type="KEGG" id="gtl:EP073_03000"/>
<comment type="subcellular location">
    <subcellularLocation>
        <location evidence="1">Cell outer membrane</location>
        <topology evidence="1">Multi-pass membrane protein</topology>
    </subcellularLocation>
</comment>
<feature type="signal peptide" evidence="8">
    <location>
        <begin position="1"/>
        <end position="24"/>
    </location>
</feature>
<dbReference type="GO" id="GO:0009279">
    <property type="term" value="C:cell outer membrane"/>
    <property type="evidence" value="ECO:0007669"/>
    <property type="project" value="UniProtKB-SubCell"/>
</dbReference>
<evidence type="ECO:0000313" key="9">
    <source>
        <dbReference type="EMBL" id="QAR32403.1"/>
    </source>
</evidence>
<evidence type="ECO:0000256" key="4">
    <source>
        <dbReference type="ARBA" id="ARBA00022692"/>
    </source>
</evidence>
<evidence type="ECO:0000256" key="2">
    <source>
        <dbReference type="ARBA" id="ARBA00008163"/>
    </source>
</evidence>
<dbReference type="OrthoDB" id="9809992at2"/>
<evidence type="ECO:0000313" key="10">
    <source>
        <dbReference type="Proteomes" id="UP000287502"/>
    </source>
</evidence>
<dbReference type="InterPro" id="IPR005017">
    <property type="entry name" value="OMPP1/FadL/TodX"/>
</dbReference>
<keyword evidence="3" id="KW-1134">Transmembrane beta strand</keyword>
<evidence type="ECO:0000256" key="8">
    <source>
        <dbReference type="SAM" id="SignalP"/>
    </source>
</evidence>
<gene>
    <name evidence="9" type="ORF">EP073_03000</name>
</gene>
<dbReference type="Proteomes" id="UP000287502">
    <property type="component" value="Chromosome"/>
</dbReference>
<dbReference type="EMBL" id="CP035108">
    <property type="protein sequence ID" value="QAR32403.1"/>
    <property type="molecule type" value="Genomic_DNA"/>
</dbReference>
<evidence type="ECO:0000256" key="6">
    <source>
        <dbReference type="ARBA" id="ARBA00023136"/>
    </source>
</evidence>
<feature type="chain" id="PRO_5018776025" evidence="8">
    <location>
        <begin position="25"/>
        <end position="419"/>
    </location>
</feature>
<keyword evidence="6" id="KW-0472">Membrane</keyword>
<organism evidence="9 10">
    <name type="scientific">Geovibrio thiophilus</name>
    <dbReference type="NCBI Taxonomy" id="139438"/>
    <lineage>
        <taxon>Bacteria</taxon>
        <taxon>Pseudomonadati</taxon>
        <taxon>Deferribacterota</taxon>
        <taxon>Deferribacteres</taxon>
        <taxon>Deferribacterales</taxon>
        <taxon>Geovibrionaceae</taxon>
        <taxon>Geovibrio</taxon>
    </lineage>
</organism>
<proteinExistence type="inferred from homology"/>
<dbReference type="Gene3D" id="2.40.160.60">
    <property type="entry name" value="Outer membrane protein transport protein (OMPP1/FadL/TodX)"/>
    <property type="match status" value="1"/>
</dbReference>
<keyword evidence="7" id="KW-0998">Cell outer membrane</keyword>
<evidence type="ECO:0000256" key="1">
    <source>
        <dbReference type="ARBA" id="ARBA00004571"/>
    </source>
</evidence>
<comment type="similarity">
    <text evidence="2">Belongs to the OmpP1/FadL family.</text>
</comment>
<dbReference type="SUPFAM" id="SSF56935">
    <property type="entry name" value="Porins"/>
    <property type="match status" value="1"/>
</dbReference>